<evidence type="ECO:0000259" key="1">
    <source>
        <dbReference type="Pfam" id="PF13460"/>
    </source>
</evidence>
<dbReference type="InterPro" id="IPR016040">
    <property type="entry name" value="NAD(P)-bd_dom"/>
</dbReference>
<evidence type="ECO:0000313" key="3">
    <source>
        <dbReference type="Proteomes" id="UP000290439"/>
    </source>
</evidence>
<accession>A0A4U8VYR4</accession>
<proteinExistence type="predicted"/>
<dbReference type="AlphaFoldDB" id="A0A4U8VYR4"/>
<feature type="domain" description="NAD(P)-binding" evidence="1">
    <location>
        <begin position="9"/>
        <end position="180"/>
    </location>
</feature>
<dbReference type="Gene3D" id="3.90.25.10">
    <property type="entry name" value="UDP-galactose 4-epimerase, domain 1"/>
    <property type="match status" value="1"/>
</dbReference>
<reference evidence="2 3" key="1">
    <citation type="submission" date="2019-02" db="EMBL/GenBank/DDBJ databases">
        <authorList>
            <consortium name="Pathogen Informatics"/>
        </authorList>
    </citation>
    <scope>NUCLEOTIDE SEQUENCE [LARGE SCALE GENOMIC DNA]</scope>
    <source>
        <strain evidence="2 3">3012STDY6756504</strain>
    </source>
</reference>
<dbReference type="InterPro" id="IPR036291">
    <property type="entry name" value="NAD(P)-bd_dom_sf"/>
</dbReference>
<dbReference type="PANTHER" id="PTHR43162">
    <property type="match status" value="1"/>
</dbReference>
<dbReference type="Proteomes" id="UP000290439">
    <property type="component" value="Chromosome"/>
</dbReference>
<evidence type="ECO:0000313" key="2">
    <source>
        <dbReference type="EMBL" id="VFA97134.1"/>
    </source>
</evidence>
<protein>
    <submittedName>
        <fullName evidence="2">NAD(P)H azoreductase</fullName>
        <ecNumber evidence="2">1.7.-.-</ecNumber>
    </submittedName>
</protein>
<dbReference type="GO" id="GO:0016491">
    <property type="term" value="F:oxidoreductase activity"/>
    <property type="evidence" value="ECO:0007669"/>
    <property type="project" value="UniProtKB-KW"/>
</dbReference>
<name>A0A4U8VYR4_9NOCA</name>
<dbReference type="Gene3D" id="3.40.50.720">
    <property type="entry name" value="NAD(P)-binding Rossmann-like Domain"/>
    <property type="match status" value="1"/>
</dbReference>
<dbReference type="PANTHER" id="PTHR43162:SF1">
    <property type="entry name" value="PRESTALK A DIFFERENTIATION PROTEIN A"/>
    <property type="match status" value="1"/>
</dbReference>
<dbReference type="EMBL" id="LR215973">
    <property type="protein sequence ID" value="VFA97134.1"/>
    <property type="molecule type" value="Genomic_DNA"/>
</dbReference>
<keyword evidence="2" id="KW-0560">Oxidoreductase</keyword>
<organism evidence="2 3">
    <name type="scientific">Nocardia cyriacigeorgica</name>
    <dbReference type="NCBI Taxonomy" id="135487"/>
    <lineage>
        <taxon>Bacteria</taxon>
        <taxon>Bacillati</taxon>
        <taxon>Actinomycetota</taxon>
        <taxon>Actinomycetes</taxon>
        <taxon>Mycobacteriales</taxon>
        <taxon>Nocardiaceae</taxon>
        <taxon>Nocardia</taxon>
    </lineage>
</organism>
<dbReference type="InterPro" id="IPR051604">
    <property type="entry name" value="Ergot_Alk_Oxidoreductase"/>
</dbReference>
<dbReference type="SUPFAM" id="SSF51735">
    <property type="entry name" value="NAD(P)-binding Rossmann-fold domains"/>
    <property type="match status" value="1"/>
</dbReference>
<dbReference type="CDD" id="cd05269">
    <property type="entry name" value="TMR_SDR_a"/>
    <property type="match status" value="1"/>
</dbReference>
<gene>
    <name evidence="2" type="primary">azoB_1</name>
    <name evidence="2" type="ORF">NCTC10797_00893</name>
</gene>
<sequence>MSELIAVSGATGAIGGRVARRLAAEGIEQRLLGRNAARAPQLPGAQFVAADYADPASMRAALAGVRTFLFVSASESRDRADQQRAVVRAAVEAGVRRIVYVSFVGAAPECTFTFGRDHWWTEQEIRASGLDFTFLRDNFYQDMLPLLVGEDGVIRGPAGDGRIGAVARDDVAGVAAAVLTGTGHDGHTYDVTGPRAITLAEAAAMIGDATGRTVTYRSETLEEAYASRAGYGAADWEVAGWVSSYQAMATGELDIVTDTVHRLTGHPAKDFAELLAESAHRPG</sequence>
<dbReference type="Pfam" id="PF13460">
    <property type="entry name" value="NAD_binding_10"/>
    <property type="match status" value="1"/>
</dbReference>
<dbReference type="EC" id="1.7.-.-" evidence="2"/>
<dbReference type="RefSeq" id="WP_130916090.1">
    <property type="nucleotide sequence ID" value="NZ_LR215973.1"/>
</dbReference>